<dbReference type="PANTHER" id="PTHR43298:SF2">
    <property type="entry name" value="FMN_FAD EXPORTER YEEO-RELATED"/>
    <property type="match status" value="1"/>
</dbReference>
<feature type="transmembrane region" description="Helical" evidence="10">
    <location>
        <begin position="361"/>
        <end position="382"/>
    </location>
</feature>
<keyword evidence="5 10" id="KW-0812">Transmembrane</keyword>
<feature type="transmembrane region" description="Helical" evidence="10">
    <location>
        <begin position="201"/>
        <end position="221"/>
    </location>
</feature>
<evidence type="ECO:0000256" key="6">
    <source>
        <dbReference type="ARBA" id="ARBA00022989"/>
    </source>
</evidence>
<accession>A0A450T613</accession>
<sequence length="462" mass="50186">MTNSKRVTVSDLRAILKLSLPLSFGYLGEVAIGFTDIIMLGRLGPDALGAAGLAFSIYNVILIIGIGMSFPAMVLISQARGAGRSRAAHGIIRQGLWITGFLSVPSCAILWHLEDILLLTGQDITLVEMASRYMDYYLWTMPPALTSFMFLYALTSMERSATIALVLWFDVGLNAVLNYLLIFGKFGFPAMGMAGAGLASIIVYITSHMIFFGIFGFYRFFRSPVVFLRAWQPKGEILGQFVRLGWPKGLELLMVSGLYSGTALLAGRFGVQAIASHTIAYQLSLLIGITISIAVANAVATRAGIAKGQDDFPELWRILNSGLSIIILFIVPLIVLIKIFSPWIVIVFAGSESKAQTLLPIAAPLIVLVAFFVLVDGLRMVIGMALNGLSDMKIPTLIAGVAHWVVGFPAGVMLGFTMELGIQGLWWGLTISMTVTAFAYLMRFRWMLAHGLSPVAGNDDKR</sequence>
<dbReference type="GO" id="GO:0005886">
    <property type="term" value="C:plasma membrane"/>
    <property type="evidence" value="ECO:0007669"/>
    <property type="project" value="UniProtKB-SubCell"/>
</dbReference>
<evidence type="ECO:0000256" key="4">
    <source>
        <dbReference type="ARBA" id="ARBA00022475"/>
    </source>
</evidence>
<comment type="subcellular location">
    <subcellularLocation>
        <location evidence="1">Cell inner membrane</location>
        <topology evidence="1">Multi-pass membrane protein</topology>
    </subcellularLocation>
</comment>
<dbReference type="AlphaFoldDB" id="A0A450T613"/>
<reference evidence="11" key="1">
    <citation type="submission" date="2019-02" db="EMBL/GenBank/DDBJ databases">
        <authorList>
            <person name="Gruber-Vodicka R. H."/>
            <person name="Seah K. B. B."/>
        </authorList>
    </citation>
    <scope>NUCLEOTIDE SEQUENCE</scope>
    <source>
        <strain evidence="11">BECK_BZ106</strain>
        <strain evidence="12">BECK_BZ15</strain>
    </source>
</reference>
<dbReference type="PANTHER" id="PTHR43298">
    <property type="entry name" value="MULTIDRUG RESISTANCE PROTEIN NORM-RELATED"/>
    <property type="match status" value="1"/>
</dbReference>
<evidence type="ECO:0000256" key="2">
    <source>
        <dbReference type="ARBA" id="ARBA00022448"/>
    </source>
</evidence>
<dbReference type="InterPro" id="IPR048279">
    <property type="entry name" value="MdtK-like"/>
</dbReference>
<proteinExistence type="predicted"/>
<evidence type="ECO:0000256" key="5">
    <source>
        <dbReference type="ARBA" id="ARBA00022692"/>
    </source>
</evidence>
<evidence type="ECO:0000256" key="9">
    <source>
        <dbReference type="ARBA" id="ARBA00031636"/>
    </source>
</evidence>
<evidence type="ECO:0000313" key="12">
    <source>
        <dbReference type="EMBL" id="VFJ62387.1"/>
    </source>
</evidence>
<dbReference type="PIRSF" id="PIRSF006603">
    <property type="entry name" value="DinF"/>
    <property type="match status" value="1"/>
</dbReference>
<dbReference type="NCBIfam" id="TIGR00797">
    <property type="entry name" value="matE"/>
    <property type="match status" value="1"/>
</dbReference>
<keyword evidence="2" id="KW-0813">Transport</keyword>
<dbReference type="InterPro" id="IPR050222">
    <property type="entry name" value="MATE_MdtK"/>
</dbReference>
<dbReference type="GO" id="GO:0015297">
    <property type="term" value="F:antiporter activity"/>
    <property type="evidence" value="ECO:0007669"/>
    <property type="project" value="UniProtKB-KW"/>
</dbReference>
<evidence type="ECO:0000256" key="7">
    <source>
        <dbReference type="ARBA" id="ARBA00023065"/>
    </source>
</evidence>
<keyword evidence="7" id="KW-0406">Ion transport</keyword>
<organism evidence="11">
    <name type="scientific">Candidatus Kentrum sp. FW</name>
    <dbReference type="NCBI Taxonomy" id="2126338"/>
    <lineage>
        <taxon>Bacteria</taxon>
        <taxon>Pseudomonadati</taxon>
        <taxon>Pseudomonadota</taxon>
        <taxon>Gammaproteobacteria</taxon>
        <taxon>Candidatus Kentrum</taxon>
    </lineage>
</organism>
<feature type="transmembrane region" description="Helical" evidence="10">
    <location>
        <begin position="161"/>
        <end position="181"/>
    </location>
</feature>
<dbReference type="GO" id="GO:0006811">
    <property type="term" value="P:monoatomic ion transport"/>
    <property type="evidence" value="ECO:0007669"/>
    <property type="project" value="UniProtKB-KW"/>
</dbReference>
<dbReference type="CDD" id="cd13131">
    <property type="entry name" value="MATE_NorM_like"/>
    <property type="match status" value="1"/>
</dbReference>
<feature type="transmembrane region" description="Helical" evidence="10">
    <location>
        <begin position="279"/>
        <end position="300"/>
    </location>
</feature>
<evidence type="ECO:0000313" key="11">
    <source>
        <dbReference type="EMBL" id="VFJ62189.1"/>
    </source>
</evidence>
<dbReference type="EMBL" id="CAADEW010000127">
    <property type="protein sequence ID" value="VFJ62387.1"/>
    <property type="molecule type" value="Genomic_DNA"/>
</dbReference>
<dbReference type="EMBL" id="CAADFD010000071">
    <property type="protein sequence ID" value="VFJ62189.1"/>
    <property type="molecule type" value="Genomic_DNA"/>
</dbReference>
<feature type="transmembrane region" description="Helical" evidence="10">
    <location>
        <begin position="424"/>
        <end position="442"/>
    </location>
</feature>
<evidence type="ECO:0000256" key="8">
    <source>
        <dbReference type="ARBA" id="ARBA00023136"/>
    </source>
</evidence>
<feature type="transmembrane region" description="Helical" evidence="10">
    <location>
        <begin position="96"/>
        <end position="113"/>
    </location>
</feature>
<keyword evidence="6 10" id="KW-1133">Transmembrane helix</keyword>
<feature type="transmembrane region" description="Helical" evidence="10">
    <location>
        <begin position="321"/>
        <end position="349"/>
    </location>
</feature>
<protein>
    <recommendedName>
        <fullName evidence="9">Multidrug-efflux transporter</fullName>
    </recommendedName>
</protein>
<dbReference type="GO" id="GO:0042910">
    <property type="term" value="F:xenobiotic transmembrane transporter activity"/>
    <property type="evidence" value="ECO:0007669"/>
    <property type="project" value="InterPro"/>
</dbReference>
<evidence type="ECO:0000256" key="3">
    <source>
        <dbReference type="ARBA" id="ARBA00022449"/>
    </source>
</evidence>
<evidence type="ECO:0000256" key="10">
    <source>
        <dbReference type="SAM" id="Phobius"/>
    </source>
</evidence>
<feature type="transmembrane region" description="Helical" evidence="10">
    <location>
        <begin position="394"/>
        <end position="418"/>
    </location>
</feature>
<evidence type="ECO:0000256" key="1">
    <source>
        <dbReference type="ARBA" id="ARBA00004429"/>
    </source>
</evidence>
<keyword evidence="8 10" id="KW-0472">Membrane</keyword>
<gene>
    <name evidence="12" type="ORF">BECKFW1821A_GA0114235_11272</name>
    <name evidence="11" type="ORF">BECKFW1821B_GA0114236_10712</name>
</gene>
<dbReference type="InterPro" id="IPR002528">
    <property type="entry name" value="MATE_fam"/>
</dbReference>
<keyword evidence="4" id="KW-1003">Cell membrane</keyword>
<feature type="transmembrane region" description="Helical" evidence="10">
    <location>
        <begin position="53"/>
        <end position="76"/>
    </location>
</feature>
<feature type="transmembrane region" description="Helical" evidence="10">
    <location>
        <begin position="136"/>
        <end position="154"/>
    </location>
</feature>
<feature type="transmembrane region" description="Helical" evidence="10">
    <location>
        <begin position="20"/>
        <end position="41"/>
    </location>
</feature>
<name>A0A450T613_9GAMM</name>
<dbReference type="Pfam" id="PF01554">
    <property type="entry name" value="MatE"/>
    <property type="match status" value="2"/>
</dbReference>
<keyword evidence="3" id="KW-0050">Antiport</keyword>